<name>A0A9Q1QRS3_9CARY</name>
<dbReference type="EC" id="2.4.1.143" evidence="5"/>
<keyword evidence="10 24" id="KW-0479">Metal-binding</keyword>
<keyword evidence="16" id="KW-0325">Glycoprotein</keyword>
<keyword evidence="9 26" id="KW-0812">Transmembrane</keyword>
<dbReference type="Gene3D" id="3.90.550.10">
    <property type="entry name" value="Spore Coat Polysaccharide Biosynthesis Protein SpsA, Chain A"/>
    <property type="match status" value="1"/>
</dbReference>
<evidence type="ECO:0000256" key="23">
    <source>
        <dbReference type="PIRSR" id="PIRSR607754-1"/>
    </source>
</evidence>
<evidence type="ECO:0000256" key="7">
    <source>
        <dbReference type="ARBA" id="ARBA00022676"/>
    </source>
</evidence>
<evidence type="ECO:0000256" key="3">
    <source>
        <dbReference type="ARBA" id="ARBA00004922"/>
    </source>
</evidence>
<dbReference type="Pfam" id="PF05060">
    <property type="entry name" value="MGAT2"/>
    <property type="match status" value="1"/>
</dbReference>
<dbReference type="GO" id="GO:0005795">
    <property type="term" value="C:Golgi stack"/>
    <property type="evidence" value="ECO:0007669"/>
    <property type="project" value="InterPro"/>
</dbReference>
<comment type="pathway">
    <text evidence="3">Protein modification; protein glycosylation.</text>
</comment>
<keyword evidence="12 26" id="KW-1133">Transmembrane helix</keyword>
<evidence type="ECO:0000256" key="25">
    <source>
        <dbReference type="PIRSR" id="PIRSR607754-3"/>
    </source>
</evidence>
<evidence type="ECO:0000256" key="11">
    <source>
        <dbReference type="ARBA" id="ARBA00022968"/>
    </source>
</evidence>
<evidence type="ECO:0000256" key="2">
    <source>
        <dbReference type="ARBA" id="ARBA00004323"/>
    </source>
</evidence>
<feature type="binding site" evidence="24">
    <location>
        <position position="323"/>
    </location>
    <ligand>
        <name>Mn(2+)</name>
        <dbReference type="ChEBI" id="CHEBI:29035"/>
    </ligand>
</feature>
<evidence type="ECO:0000256" key="4">
    <source>
        <dbReference type="ARBA" id="ARBA00011011"/>
    </source>
</evidence>
<dbReference type="GO" id="GO:0008455">
    <property type="term" value="F:alpha-1,6-mannosylglycoprotein 2-beta-N-acetylglucosaminyltransferase activity"/>
    <property type="evidence" value="ECO:0007669"/>
    <property type="project" value="UniProtKB-EC"/>
</dbReference>
<evidence type="ECO:0000256" key="16">
    <source>
        <dbReference type="ARBA" id="ARBA00023180"/>
    </source>
</evidence>
<accession>A0A9Q1QRS3</accession>
<keyword evidence="13" id="KW-0333">Golgi apparatus</keyword>
<comment type="caution">
    <text evidence="27">The sequence shown here is derived from an EMBL/GenBank/DDBJ whole genome shotgun (WGS) entry which is preliminary data.</text>
</comment>
<keyword evidence="14 26" id="KW-0472">Membrane</keyword>
<dbReference type="PANTHER" id="PTHR12871">
    <property type="entry name" value="BETA-1,2-N-ACETYLGLUCOSAMINYLTRANSFERASE II"/>
    <property type="match status" value="1"/>
</dbReference>
<feature type="disulfide bond" evidence="25">
    <location>
        <begin position="345"/>
        <end position="348"/>
    </location>
</feature>
<feature type="disulfide bond" evidence="25">
    <location>
        <begin position="263"/>
        <end position="274"/>
    </location>
</feature>
<dbReference type="AlphaFoldDB" id="A0A9Q1QRS3"/>
<keyword evidence="7" id="KW-0328">Glycosyltransferase</keyword>
<comment type="cofactor">
    <cofactor evidence="1 24">
        <name>Mn(2+)</name>
        <dbReference type="ChEBI" id="CHEBI:29035"/>
    </cofactor>
</comment>
<comment type="similarity">
    <text evidence="4">Belongs to the glycosyltransferase 16 (GT16) protein family.</text>
</comment>
<evidence type="ECO:0000256" key="17">
    <source>
        <dbReference type="ARBA" id="ARBA00023211"/>
    </source>
</evidence>
<dbReference type="GO" id="GO:0000139">
    <property type="term" value="C:Golgi membrane"/>
    <property type="evidence" value="ECO:0007669"/>
    <property type="project" value="UniProtKB-SubCell"/>
</dbReference>
<evidence type="ECO:0000256" key="19">
    <source>
        <dbReference type="ARBA" id="ARBA00031203"/>
    </source>
</evidence>
<dbReference type="OrthoDB" id="6019616at2759"/>
<evidence type="ECO:0000256" key="24">
    <source>
        <dbReference type="PIRSR" id="PIRSR607754-2"/>
    </source>
</evidence>
<evidence type="ECO:0000256" key="9">
    <source>
        <dbReference type="ARBA" id="ARBA00022692"/>
    </source>
</evidence>
<keyword evidence="8" id="KW-0808">Transferase</keyword>
<evidence type="ECO:0000256" key="5">
    <source>
        <dbReference type="ARBA" id="ARBA00012613"/>
    </source>
</evidence>
<comment type="subcellular location">
    <subcellularLocation>
        <location evidence="2">Golgi apparatus membrane</location>
        <topology evidence="2">Single-pass type II membrane protein</topology>
    </subcellularLocation>
</comment>
<keyword evidence="17 24" id="KW-0464">Manganese</keyword>
<dbReference type="SUPFAM" id="SSF53448">
    <property type="entry name" value="Nucleotide-diphospho-sugar transferases"/>
    <property type="match status" value="1"/>
</dbReference>
<feature type="transmembrane region" description="Helical" evidence="26">
    <location>
        <begin position="98"/>
        <end position="119"/>
    </location>
</feature>
<evidence type="ECO:0000313" key="27">
    <source>
        <dbReference type="EMBL" id="KAJ8449925.1"/>
    </source>
</evidence>
<evidence type="ECO:0000256" key="20">
    <source>
        <dbReference type="ARBA" id="ARBA00032552"/>
    </source>
</evidence>
<dbReference type="EMBL" id="JAKOGI010000018">
    <property type="protein sequence ID" value="KAJ8449925.1"/>
    <property type="molecule type" value="Genomic_DNA"/>
</dbReference>
<feature type="binding site" evidence="24">
    <location>
        <position position="431"/>
    </location>
    <ligand>
        <name>Mn(2+)</name>
        <dbReference type="ChEBI" id="CHEBI:29035"/>
    </ligand>
</feature>
<keyword evidence="28" id="KW-1185">Reference proteome</keyword>
<dbReference type="InterPro" id="IPR029044">
    <property type="entry name" value="Nucleotide-diphossugar_trans"/>
</dbReference>
<dbReference type="GO" id="GO:0046872">
    <property type="term" value="F:metal ion binding"/>
    <property type="evidence" value="ECO:0007669"/>
    <property type="project" value="UniProtKB-KW"/>
</dbReference>
<evidence type="ECO:0000256" key="22">
    <source>
        <dbReference type="ARBA" id="ARBA00093257"/>
    </source>
</evidence>
<feature type="binding site" evidence="23">
    <location>
        <position position="221"/>
    </location>
    <ligand>
        <name>substrate</name>
    </ligand>
</feature>
<dbReference type="GO" id="GO:0009312">
    <property type="term" value="P:oligosaccharide biosynthetic process"/>
    <property type="evidence" value="ECO:0007669"/>
    <property type="project" value="InterPro"/>
</dbReference>
<evidence type="ECO:0000256" key="14">
    <source>
        <dbReference type="ARBA" id="ARBA00023136"/>
    </source>
</evidence>
<evidence type="ECO:0000256" key="6">
    <source>
        <dbReference type="ARBA" id="ARBA00014817"/>
    </source>
</evidence>
<sequence>MGYVKVNAVADFPVALDEQPRASLKPMEEKGREHSGEWAMVISVQCRCGVLDAFDIHDMPSAAGFCDIESACRALLKAMTTLPRMALGKKPPVKVGTLGRYLLTAIVLFLFFLWSLSLLRTNLISTYATDSGDVVESTKRDTVPFHIGRNLGLPKQNELSKSLAERNQLPPKNMDLYPSLRKNHVVIVLYVHNRPQYLKVVVESLSHVEGVNETLLIVSHDGYFEEMNKIVEGIRFCQVKQIFAPYSPHLFPDSFPGVSPEDCRDKDDASLKKCVGNPDQYGNHRSPKIVSLKHHWWWMMNMVWDGLKETRSHSGHMLFIEEDHYIFPNAYKNLKLLIKLKPKKCPSCYAVNLAPSDVKSRGEGAPMLIAERMGNVGYSFNRTVWEKIHDKAKEFCLFDEYNWDITMWSQVYPSFGSPVYTLRGPRSSAWHFGKCGLHQGQGEKSDCIDNGSLNIEVNPLDKVAIINPQWEVHVYDHQPGYKAGFKGWGGWGDERDHRLCLNFASMYRQ</sequence>
<protein>
    <recommendedName>
        <fullName evidence="6">Alpha-1,6-mannosyl-glycoprotein 2-beta-N-acetylglucosaminyltransferase</fullName>
        <ecNumber evidence="5">2.4.1.143</ecNumber>
    </recommendedName>
    <alternativeName>
        <fullName evidence="21">Beta-1,2-N-acetylglucosaminyltransferase II</fullName>
    </alternativeName>
    <alternativeName>
        <fullName evidence="20">GlcNAc-T II</fullName>
    </alternativeName>
    <alternativeName>
        <fullName evidence="19">Mannoside acetylglucosaminyltransferase 2</fullName>
    </alternativeName>
    <alternativeName>
        <fullName evidence="18">N-glycosyl-oligosaccharide-glycoprotein N-acetylglucosaminyltransferase II</fullName>
    </alternativeName>
</protein>
<evidence type="ECO:0000256" key="21">
    <source>
        <dbReference type="ARBA" id="ARBA00032915"/>
    </source>
</evidence>
<comment type="catalytic activity">
    <reaction evidence="22">
        <text>an N(4)-{beta-D-GlcNAc-(1-&gt;2)-alpha-D-Man-(1-&gt;3)-[alpha-D-Man-(1-&gt;6)]-beta-D-Man-(1-&gt;4)-beta-D-GlcNAc-(1-&gt;4)-beta-D-GlcNAc}-L-asparaginyl-[protein] + UDP-N-acetyl-alpha-D-glucosamine = N(4)-{beta-D-GlcNAc-(1-&gt;2)-alpha-D-Man-(1-&gt;3)-[beta-D-GlcNAc-(1-&gt;2)-alpha-D-Man-(1-&gt;6)]-beta-D-Man-(1-&gt;4)-beta-D-GlcNAc-(1-&gt;4)-beta-D-GlcNAc}-L-asparaginyl-[protein] + UDP + H(+)</text>
        <dbReference type="Rhea" id="RHEA:12941"/>
        <dbReference type="Rhea" id="RHEA-COMP:13526"/>
        <dbReference type="Rhea" id="RHEA-COMP:14369"/>
        <dbReference type="ChEBI" id="CHEBI:15378"/>
        <dbReference type="ChEBI" id="CHEBI:57705"/>
        <dbReference type="ChEBI" id="CHEBI:58223"/>
        <dbReference type="ChEBI" id="CHEBI:60615"/>
        <dbReference type="ChEBI" id="CHEBI:60651"/>
        <dbReference type="EC" id="2.4.1.143"/>
    </reaction>
</comment>
<evidence type="ECO:0000256" key="1">
    <source>
        <dbReference type="ARBA" id="ARBA00001936"/>
    </source>
</evidence>
<evidence type="ECO:0000256" key="8">
    <source>
        <dbReference type="ARBA" id="ARBA00022679"/>
    </source>
</evidence>
<keyword evidence="11" id="KW-0735">Signal-anchor</keyword>
<evidence type="ECO:0000256" key="26">
    <source>
        <dbReference type="SAM" id="Phobius"/>
    </source>
</evidence>
<dbReference type="InterPro" id="IPR007754">
    <property type="entry name" value="GlcNAc_II"/>
</dbReference>
<evidence type="ECO:0000313" key="28">
    <source>
        <dbReference type="Proteomes" id="UP001153076"/>
    </source>
</evidence>
<dbReference type="PANTHER" id="PTHR12871:SF0">
    <property type="entry name" value="ALPHA-1,6-MANNOSYL-GLYCOPROTEIN 2-BETA-N-ACETYLGLUCOSAMINYLTRANSFERASE"/>
    <property type="match status" value="1"/>
</dbReference>
<keyword evidence="15 25" id="KW-1015">Disulfide bond</keyword>
<evidence type="ECO:0000256" key="15">
    <source>
        <dbReference type="ARBA" id="ARBA00023157"/>
    </source>
</evidence>
<gene>
    <name evidence="27" type="ORF">Cgig2_029287</name>
</gene>
<reference evidence="27" key="1">
    <citation type="submission" date="2022-04" db="EMBL/GenBank/DDBJ databases">
        <title>Carnegiea gigantea Genome sequencing and assembly v2.</title>
        <authorList>
            <person name="Copetti D."/>
            <person name="Sanderson M.J."/>
            <person name="Burquez A."/>
            <person name="Wojciechowski M.F."/>
        </authorList>
    </citation>
    <scope>NUCLEOTIDE SEQUENCE</scope>
    <source>
        <strain evidence="27">SGP5-SGP5p</strain>
        <tissue evidence="27">Aerial part</tissue>
    </source>
</reference>
<evidence type="ECO:0000256" key="13">
    <source>
        <dbReference type="ARBA" id="ARBA00023034"/>
    </source>
</evidence>
<dbReference type="GO" id="GO:0006487">
    <property type="term" value="P:protein N-linked glycosylation"/>
    <property type="evidence" value="ECO:0007669"/>
    <property type="project" value="TreeGrafter"/>
</dbReference>
<evidence type="ECO:0000256" key="10">
    <source>
        <dbReference type="ARBA" id="ARBA00022723"/>
    </source>
</evidence>
<evidence type="ECO:0000256" key="12">
    <source>
        <dbReference type="ARBA" id="ARBA00022989"/>
    </source>
</evidence>
<evidence type="ECO:0000256" key="18">
    <source>
        <dbReference type="ARBA" id="ARBA00029663"/>
    </source>
</evidence>
<organism evidence="27 28">
    <name type="scientific">Carnegiea gigantea</name>
    <dbReference type="NCBI Taxonomy" id="171969"/>
    <lineage>
        <taxon>Eukaryota</taxon>
        <taxon>Viridiplantae</taxon>
        <taxon>Streptophyta</taxon>
        <taxon>Embryophyta</taxon>
        <taxon>Tracheophyta</taxon>
        <taxon>Spermatophyta</taxon>
        <taxon>Magnoliopsida</taxon>
        <taxon>eudicotyledons</taxon>
        <taxon>Gunneridae</taxon>
        <taxon>Pentapetalae</taxon>
        <taxon>Caryophyllales</taxon>
        <taxon>Cactineae</taxon>
        <taxon>Cactaceae</taxon>
        <taxon>Cactoideae</taxon>
        <taxon>Echinocereeae</taxon>
        <taxon>Carnegiea</taxon>
    </lineage>
</organism>
<dbReference type="Proteomes" id="UP001153076">
    <property type="component" value="Unassembled WGS sequence"/>
</dbReference>
<feature type="disulfide bond" evidence="25">
    <location>
        <begin position="396"/>
        <end position="500"/>
    </location>
</feature>
<proteinExistence type="inferred from homology"/>